<protein>
    <submittedName>
        <fullName evidence="2">Uncharacterized protein</fullName>
    </submittedName>
</protein>
<organism evidence="2 3">
    <name type="scientific">Mycena pura</name>
    <dbReference type="NCBI Taxonomy" id="153505"/>
    <lineage>
        <taxon>Eukaryota</taxon>
        <taxon>Fungi</taxon>
        <taxon>Dikarya</taxon>
        <taxon>Basidiomycota</taxon>
        <taxon>Agaricomycotina</taxon>
        <taxon>Agaricomycetes</taxon>
        <taxon>Agaricomycetidae</taxon>
        <taxon>Agaricales</taxon>
        <taxon>Marasmiineae</taxon>
        <taxon>Mycenaceae</taxon>
        <taxon>Mycena</taxon>
    </lineage>
</organism>
<dbReference type="AlphaFoldDB" id="A0AAD6V5Q6"/>
<dbReference type="EMBL" id="JARJCW010000062">
    <property type="protein sequence ID" value="KAJ7200511.1"/>
    <property type="molecule type" value="Genomic_DNA"/>
</dbReference>
<evidence type="ECO:0000256" key="1">
    <source>
        <dbReference type="SAM" id="MobiDB-lite"/>
    </source>
</evidence>
<dbReference type="Gene3D" id="3.60.130.30">
    <property type="match status" value="1"/>
</dbReference>
<keyword evidence="3" id="KW-1185">Reference proteome</keyword>
<sequence>MRVFRNLLSLPPPTSISRDSALFFRAMLWAPSARKTRSGTVFAAWTTNAFALQAAAFDIAPLLLDAVAAECEDQDDAEPDDAEPGDALNDVDDVWPPPPLPDPWNEVDDLQPAPEHCARSTRKSPTYDHLLATGTPLSGPHRRRAASRARKIAHGGHIPRASTLSKHVAPAHPIRVPTFNATDLPSARGAYAAVVEQKIEKYGRTKRRSVAELIGLGFQLVQWDGVSARPIADTSGRIFAALAGQPDNHEWRTAVSRAYDVVKQEGAAAKFPADMRKHRRGLFAVINVGLSYGKGHKAPTQLDAKIYAPLVDRLLTNKDIARMANFASATFALWAPRLHAYYVDHNAQLTARLPHLQRPFPKSVFASAAFNFGSSVWTFKHRDVCNLPFGWCAVQSMGKFDATKGGHLILWDLKLVVEFPAGALILLPSATVAHSNVPVQVGDERTSFTQFTSGAIFRWLDHGGRTEAELEAEDPDEYARQMALKETRWEAGLGLWSTLDELLEHK</sequence>
<evidence type="ECO:0000313" key="2">
    <source>
        <dbReference type="EMBL" id="KAJ7200511.1"/>
    </source>
</evidence>
<feature type="region of interest" description="Disordered" evidence="1">
    <location>
        <begin position="71"/>
        <end position="96"/>
    </location>
</feature>
<feature type="compositionally biased region" description="Acidic residues" evidence="1">
    <location>
        <begin position="71"/>
        <end position="93"/>
    </location>
</feature>
<reference evidence="2" key="1">
    <citation type="submission" date="2023-03" db="EMBL/GenBank/DDBJ databases">
        <title>Massive genome expansion in bonnet fungi (Mycena s.s.) driven by repeated elements and novel gene families across ecological guilds.</title>
        <authorList>
            <consortium name="Lawrence Berkeley National Laboratory"/>
            <person name="Harder C.B."/>
            <person name="Miyauchi S."/>
            <person name="Viragh M."/>
            <person name="Kuo A."/>
            <person name="Thoen E."/>
            <person name="Andreopoulos B."/>
            <person name="Lu D."/>
            <person name="Skrede I."/>
            <person name="Drula E."/>
            <person name="Henrissat B."/>
            <person name="Morin E."/>
            <person name="Kohler A."/>
            <person name="Barry K."/>
            <person name="LaButti K."/>
            <person name="Morin E."/>
            <person name="Salamov A."/>
            <person name="Lipzen A."/>
            <person name="Mereny Z."/>
            <person name="Hegedus B."/>
            <person name="Baldrian P."/>
            <person name="Stursova M."/>
            <person name="Weitz H."/>
            <person name="Taylor A."/>
            <person name="Grigoriev I.V."/>
            <person name="Nagy L.G."/>
            <person name="Martin F."/>
            <person name="Kauserud H."/>
        </authorList>
    </citation>
    <scope>NUCLEOTIDE SEQUENCE</scope>
    <source>
        <strain evidence="2">9144</strain>
    </source>
</reference>
<evidence type="ECO:0000313" key="3">
    <source>
        <dbReference type="Proteomes" id="UP001219525"/>
    </source>
</evidence>
<name>A0AAD6V5Q6_9AGAR</name>
<dbReference type="Proteomes" id="UP001219525">
    <property type="component" value="Unassembled WGS sequence"/>
</dbReference>
<accession>A0AAD6V5Q6</accession>
<gene>
    <name evidence="2" type="ORF">GGX14DRAFT_400506</name>
</gene>
<comment type="caution">
    <text evidence="2">The sequence shown here is derived from an EMBL/GenBank/DDBJ whole genome shotgun (WGS) entry which is preliminary data.</text>
</comment>
<proteinExistence type="predicted"/>